<keyword evidence="7 9" id="KW-0408">Iron</keyword>
<dbReference type="AlphaFoldDB" id="A0A8H3HPX0"/>
<evidence type="ECO:0000256" key="6">
    <source>
        <dbReference type="ARBA" id="ARBA00023002"/>
    </source>
</evidence>
<dbReference type="EMBL" id="CAJNJQ010002000">
    <property type="protein sequence ID" value="CAE7157910.1"/>
    <property type="molecule type" value="Genomic_DNA"/>
</dbReference>
<proteinExistence type="inferred from homology"/>
<evidence type="ECO:0000256" key="2">
    <source>
        <dbReference type="ARBA" id="ARBA00005179"/>
    </source>
</evidence>
<evidence type="ECO:0000256" key="5">
    <source>
        <dbReference type="ARBA" id="ARBA00022723"/>
    </source>
</evidence>
<dbReference type="GO" id="GO:0020037">
    <property type="term" value="F:heme binding"/>
    <property type="evidence" value="ECO:0007669"/>
    <property type="project" value="InterPro"/>
</dbReference>
<evidence type="ECO:0000256" key="9">
    <source>
        <dbReference type="PIRSR" id="PIRSR602401-1"/>
    </source>
</evidence>
<dbReference type="PANTHER" id="PTHR46300">
    <property type="entry name" value="P450, PUTATIVE (EUROFUNG)-RELATED-RELATED"/>
    <property type="match status" value="1"/>
</dbReference>
<comment type="caution">
    <text evidence="11">The sequence shown here is derived from an EMBL/GenBank/DDBJ whole genome shotgun (WGS) entry which is preliminary data.</text>
</comment>
<evidence type="ECO:0000256" key="7">
    <source>
        <dbReference type="ARBA" id="ARBA00023004"/>
    </source>
</evidence>
<dbReference type="GO" id="GO:0016705">
    <property type="term" value="F:oxidoreductase activity, acting on paired donors, with incorporation or reduction of molecular oxygen"/>
    <property type="evidence" value="ECO:0007669"/>
    <property type="project" value="InterPro"/>
</dbReference>
<evidence type="ECO:0000313" key="11">
    <source>
        <dbReference type="EMBL" id="CAE7157910.1"/>
    </source>
</evidence>
<dbReference type="GO" id="GO:0005506">
    <property type="term" value="F:iron ion binding"/>
    <property type="evidence" value="ECO:0007669"/>
    <property type="project" value="InterPro"/>
</dbReference>
<evidence type="ECO:0000256" key="8">
    <source>
        <dbReference type="ARBA" id="ARBA00023033"/>
    </source>
</evidence>
<evidence type="ECO:0000256" key="10">
    <source>
        <dbReference type="RuleBase" id="RU000461"/>
    </source>
</evidence>
<organism evidence="11 12">
    <name type="scientific">Rhizoctonia solani</name>
    <dbReference type="NCBI Taxonomy" id="456999"/>
    <lineage>
        <taxon>Eukaryota</taxon>
        <taxon>Fungi</taxon>
        <taxon>Dikarya</taxon>
        <taxon>Basidiomycota</taxon>
        <taxon>Agaricomycotina</taxon>
        <taxon>Agaricomycetes</taxon>
        <taxon>Cantharellales</taxon>
        <taxon>Ceratobasidiaceae</taxon>
        <taxon>Rhizoctonia</taxon>
    </lineage>
</organism>
<name>A0A8H3HPX0_9AGAM</name>
<comment type="similarity">
    <text evidence="3 10">Belongs to the cytochrome P450 family.</text>
</comment>
<dbReference type="GO" id="GO:0004497">
    <property type="term" value="F:monooxygenase activity"/>
    <property type="evidence" value="ECO:0007669"/>
    <property type="project" value="UniProtKB-KW"/>
</dbReference>
<keyword evidence="5 9" id="KW-0479">Metal-binding</keyword>
<feature type="binding site" description="axial binding residue" evidence="9">
    <location>
        <position position="447"/>
    </location>
    <ligand>
        <name>heme</name>
        <dbReference type="ChEBI" id="CHEBI:30413"/>
    </ligand>
    <ligandPart>
        <name>Fe</name>
        <dbReference type="ChEBI" id="CHEBI:18248"/>
    </ligandPart>
</feature>
<evidence type="ECO:0000256" key="4">
    <source>
        <dbReference type="ARBA" id="ARBA00022617"/>
    </source>
</evidence>
<dbReference type="Proteomes" id="UP000663827">
    <property type="component" value="Unassembled WGS sequence"/>
</dbReference>
<dbReference type="Pfam" id="PF00067">
    <property type="entry name" value="p450"/>
    <property type="match status" value="1"/>
</dbReference>
<dbReference type="CDD" id="cd11065">
    <property type="entry name" value="CYP64-like"/>
    <property type="match status" value="1"/>
</dbReference>
<keyword evidence="6 10" id="KW-0560">Oxidoreductase</keyword>
<dbReference type="InterPro" id="IPR017972">
    <property type="entry name" value="Cyt_P450_CS"/>
</dbReference>
<dbReference type="PRINTS" id="PR00463">
    <property type="entry name" value="EP450I"/>
</dbReference>
<protein>
    <recommendedName>
        <fullName evidence="13">O-methylsterigmatocystin oxidoreductase</fullName>
    </recommendedName>
</protein>
<accession>A0A8H3HPX0</accession>
<evidence type="ECO:0000313" key="12">
    <source>
        <dbReference type="Proteomes" id="UP000663827"/>
    </source>
</evidence>
<dbReference type="InterPro" id="IPR036396">
    <property type="entry name" value="Cyt_P450_sf"/>
</dbReference>
<evidence type="ECO:0008006" key="13">
    <source>
        <dbReference type="Google" id="ProtNLM"/>
    </source>
</evidence>
<reference evidence="11" key="1">
    <citation type="submission" date="2021-01" db="EMBL/GenBank/DDBJ databases">
        <authorList>
            <person name="Kaushik A."/>
        </authorList>
    </citation>
    <scope>NUCLEOTIDE SEQUENCE</scope>
    <source>
        <strain evidence="11">AG5</strain>
    </source>
</reference>
<dbReference type="Gene3D" id="1.10.630.10">
    <property type="entry name" value="Cytochrome P450"/>
    <property type="match status" value="1"/>
</dbReference>
<dbReference type="InterPro" id="IPR001128">
    <property type="entry name" value="Cyt_P450"/>
</dbReference>
<keyword evidence="4 9" id="KW-0349">Heme</keyword>
<dbReference type="InterPro" id="IPR002401">
    <property type="entry name" value="Cyt_P450_E_grp-I"/>
</dbReference>
<dbReference type="PANTHER" id="PTHR46300:SF7">
    <property type="entry name" value="P450, PUTATIVE (EUROFUNG)-RELATED"/>
    <property type="match status" value="1"/>
</dbReference>
<keyword evidence="8 10" id="KW-0503">Monooxygenase</keyword>
<dbReference type="InterPro" id="IPR050364">
    <property type="entry name" value="Cytochrome_P450_fung"/>
</dbReference>
<gene>
    <name evidence="11" type="ORF">RDB_LOCUS95817</name>
</gene>
<evidence type="ECO:0000256" key="1">
    <source>
        <dbReference type="ARBA" id="ARBA00001971"/>
    </source>
</evidence>
<sequence>MELENLKTWPWIVALSTGALSICYVVRQYAGSPRTPLPPGPPSYPIIGQLLSMPTEHEQFGFQRISQEAKSDIISLNFLGTTIVVLHSAEAATELFDKRATTYSNRFAPPMIVSPAGLDLRGMMTLMNPTELWRKHRKVMHSWLSKQAVVNFNESQELQARSLLQRLLALSGEPGSSELLSLHFTKTMAVTMLDSIYGCGRQPTGDFIGNAATFIDRLALAFQPSSFLVNIIPWLQYVPEWLPGTGWKQIARGWRVHKEQTFNGIYKWTKQRVVDGIDDYSIIASTLHEIKSWGWGDEAVDDFAKHLGMVLYMGGTDTSVSALVTFVLVMVRFPEIQARAQQEIDSVTGGNRLPTMNDRPMLPYIERLIWEILRWQPVSPLGVPHVAAQEDTYRGYRIPKGTIVFGNLWAMSRDERVYPDPEAFDPERYLDKKVPILPAFGWGSRLCPGINLADSALFIMISTMVAVFNISGSNNPDGTRVIPSTEPNSSGLVYHPKPFKCALSPRSELYAELIRNGV</sequence>
<comment type="cofactor">
    <cofactor evidence="1 9">
        <name>heme</name>
        <dbReference type="ChEBI" id="CHEBI:30413"/>
    </cofactor>
</comment>
<comment type="pathway">
    <text evidence="2">Secondary metabolite biosynthesis.</text>
</comment>
<evidence type="ECO:0000256" key="3">
    <source>
        <dbReference type="ARBA" id="ARBA00010617"/>
    </source>
</evidence>
<dbReference type="SUPFAM" id="SSF48264">
    <property type="entry name" value="Cytochrome P450"/>
    <property type="match status" value="1"/>
</dbReference>
<dbReference type="PROSITE" id="PS00086">
    <property type="entry name" value="CYTOCHROME_P450"/>
    <property type="match status" value="1"/>
</dbReference>